<dbReference type="EMBL" id="LSDA01000126">
    <property type="protein sequence ID" value="KXB54484.1"/>
    <property type="molecule type" value="Genomic_DNA"/>
</dbReference>
<evidence type="ECO:0000313" key="1">
    <source>
        <dbReference type="EMBL" id="KXB54484.1"/>
    </source>
</evidence>
<dbReference type="InterPro" id="IPR049254">
    <property type="entry name" value="Phage_tail_terminator"/>
</dbReference>
<comment type="caution">
    <text evidence="1">The sequence shown here is derived from an EMBL/GenBank/DDBJ whole genome shotgun (WGS) entry which is preliminary data.</text>
</comment>
<keyword evidence="2" id="KW-1185">Reference proteome</keyword>
<dbReference type="AlphaFoldDB" id="A0A133ZGA4"/>
<sequence>MAEINLSLVLDAITVVLDSVSPDSSIYIDKVEQGLNDGDFLVRLINTDYLKRGTGELNRVVSSFDIIYFPKNGNKDCICMGDKLSESLSMIKLSTEDTIRSVEKSFEIVDSILHFRVSYNYSTIKYQNADSMGQISLNRGN</sequence>
<reference evidence="2" key="1">
    <citation type="submission" date="2016-01" db="EMBL/GenBank/DDBJ databases">
        <authorList>
            <person name="Mitreva M."/>
            <person name="Pepin K.H."/>
            <person name="Mihindukulasuriya K.A."/>
            <person name="Fulton R."/>
            <person name="Fronick C."/>
            <person name="O'Laughlin M."/>
            <person name="Miner T."/>
            <person name="Herter B."/>
            <person name="Rosa B.A."/>
            <person name="Cordes M."/>
            <person name="Tomlinson C."/>
            <person name="Wollam A."/>
            <person name="Palsikar V.B."/>
            <person name="Mardis E.R."/>
            <person name="Wilson R.K."/>
        </authorList>
    </citation>
    <scope>NUCLEOTIDE SEQUENCE [LARGE SCALE GENOMIC DNA]</scope>
    <source>
        <strain evidence="2">DNF00896</strain>
    </source>
</reference>
<dbReference type="STRING" id="467210.HMPREF1866_02336"/>
<name>A0A133ZGA4_9FIRM</name>
<evidence type="ECO:0000313" key="2">
    <source>
        <dbReference type="Proteomes" id="UP000070394"/>
    </source>
</evidence>
<protein>
    <submittedName>
        <fullName evidence="1">Uncharacterized protein</fullName>
    </submittedName>
</protein>
<dbReference type="RefSeq" id="WP_009445063.1">
    <property type="nucleotide sequence ID" value="NZ_KQ959842.1"/>
</dbReference>
<dbReference type="OrthoDB" id="2063617at2"/>
<dbReference type="PATRIC" id="fig|467210.3.peg.2314"/>
<gene>
    <name evidence="1" type="ORF">HMPREF1866_02336</name>
</gene>
<dbReference type="Proteomes" id="UP000070394">
    <property type="component" value="Unassembled WGS sequence"/>
</dbReference>
<accession>A0A133ZGA4</accession>
<organism evidence="1 2">
    <name type="scientific">Lachnoanaerobaculum saburreum</name>
    <dbReference type="NCBI Taxonomy" id="467210"/>
    <lineage>
        <taxon>Bacteria</taxon>
        <taxon>Bacillati</taxon>
        <taxon>Bacillota</taxon>
        <taxon>Clostridia</taxon>
        <taxon>Lachnospirales</taxon>
        <taxon>Lachnospiraceae</taxon>
        <taxon>Lachnoanaerobaculum</taxon>
    </lineage>
</organism>
<proteinExistence type="predicted"/>
<dbReference type="Pfam" id="PF20765">
    <property type="entry name" value="Phage_tail_terminator_8"/>
    <property type="match status" value="1"/>
</dbReference>